<organism evidence="1 2">
    <name type="scientific">Acinetobacter variabilis</name>
    <dbReference type="NCBI Taxonomy" id="70346"/>
    <lineage>
        <taxon>Bacteria</taxon>
        <taxon>Pseudomonadati</taxon>
        <taxon>Pseudomonadota</taxon>
        <taxon>Gammaproteobacteria</taxon>
        <taxon>Moraxellales</taxon>
        <taxon>Moraxellaceae</taxon>
        <taxon>Acinetobacter</taxon>
    </lineage>
</organism>
<comment type="caution">
    <text evidence="1">The sequence shown here is derived from an EMBL/GenBank/DDBJ whole genome shotgun (WGS) entry which is preliminary data.</text>
</comment>
<gene>
    <name evidence="1" type="ORF">F969_00518</name>
</gene>
<dbReference type="PANTHER" id="PTHR39624">
    <property type="entry name" value="PROTEIN INVOLVED IN RIMO-MEDIATED BETA-METHYLTHIOLATION OF RIBOSOMAL PROTEIN S12 YCAO"/>
    <property type="match status" value="1"/>
</dbReference>
<dbReference type="Gene3D" id="3.30.300.20">
    <property type="match status" value="1"/>
</dbReference>
<dbReference type="Pfam" id="PF02566">
    <property type="entry name" value="OsmC"/>
    <property type="match status" value="1"/>
</dbReference>
<proteinExistence type="predicted"/>
<dbReference type="AlphaFoldDB" id="N8WYY2"/>
<accession>N8WYY2</accession>
<name>N8WYY2_9GAMM</name>
<dbReference type="RefSeq" id="WP_004780663.1">
    <property type="nucleotide sequence ID" value="NZ_KB849397.1"/>
</dbReference>
<dbReference type="EMBL" id="APPE01000028">
    <property type="protein sequence ID" value="ENV00478.1"/>
    <property type="molecule type" value="Genomic_DNA"/>
</dbReference>
<dbReference type="InterPro" id="IPR015946">
    <property type="entry name" value="KH_dom-like_a/b"/>
</dbReference>
<evidence type="ECO:0008006" key="3">
    <source>
        <dbReference type="Google" id="ProtNLM"/>
    </source>
</evidence>
<dbReference type="HOGENOM" id="CLU_100275_4_0_6"/>
<keyword evidence="2" id="KW-1185">Reference proteome</keyword>
<dbReference type="InterPro" id="IPR003718">
    <property type="entry name" value="OsmC/Ohr_fam"/>
</dbReference>
<evidence type="ECO:0000313" key="2">
    <source>
        <dbReference type="Proteomes" id="UP000013070"/>
    </source>
</evidence>
<protein>
    <recommendedName>
        <fullName evidence="3">Osmotically inducible protein C</fullName>
    </recommendedName>
</protein>
<dbReference type="PATRIC" id="fig|1217710.3.peg.490"/>
<evidence type="ECO:0000313" key="1">
    <source>
        <dbReference type="EMBL" id="ENV00478.1"/>
    </source>
</evidence>
<reference evidence="1 2" key="1">
    <citation type="submission" date="2013-02" db="EMBL/GenBank/DDBJ databases">
        <title>The Genome Sequence of Acinetobacter sp. NIPH 899.</title>
        <authorList>
            <consortium name="The Broad Institute Genome Sequencing Platform"/>
            <consortium name="The Broad Institute Genome Sequencing Center for Infectious Disease"/>
            <person name="Cerqueira G."/>
            <person name="Feldgarden M."/>
            <person name="Courvalin P."/>
            <person name="Perichon B."/>
            <person name="Grillot-Courvalin C."/>
            <person name="Clermont D."/>
            <person name="Rocha E."/>
            <person name="Yoon E.-J."/>
            <person name="Nemec A."/>
            <person name="Walker B."/>
            <person name="Young S.K."/>
            <person name="Zeng Q."/>
            <person name="Gargeya S."/>
            <person name="Fitzgerald M."/>
            <person name="Haas B."/>
            <person name="Abouelleil A."/>
            <person name="Alvarado L."/>
            <person name="Arachchi H.M."/>
            <person name="Berlin A.M."/>
            <person name="Chapman S.B."/>
            <person name="Dewar J."/>
            <person name="Goldberg J."/>
            <person name="Griggs A."/>
            <person name="Gujja S."/>
            <person name="Hansen M."/>
            <person name="Howarth C."/>
            <person name="Imamovic A."/>
            <person name="Larimer J."/>
            <person name="McCowan C."/>
            <person name="Murphy C."/>
            <person name="Neiman D."/>
            <person name="Pearson M."/>
            <person name="Priest M."/>
            <person name="Roberts A."/>
            <person name="Saif S."/>
            <person name="Shea T."/>
            <person name="Sisk P."/>
            <person name="Sykes S."/>
            <person name="Wortman J."/>
            <person name="Nusbaum C."/>
            <person name="Birren B."/>
        </authorList>
    </citation>
    <scope>NUCLEOTIDE SEQUENCE [LARGE SCALE GENOMIC DNA]</scope>
    <source>
        <strain evidence="1 2">NIPH 899</strain>
    </source>
</reference>
<dbReference type="Proteomes" id="UP000013070">
    <property type="component" value="Unassembled WGS sequence"/>
</dbReference>
<sequence>MARIAIAKIQSLTIPWQGEISHGQHHYLTDKPEPFGGQDAGPAPYDLLLSSLISCTMITLRMYAKHKDIELGDFQVEAEFFANKEGQEWIERCLSFDTVHDSALQQKILEICAKTPVTKTLLRSLEIRTSLI</sequence>
<dbReference type="eggNOG" id="COG1765">
    <property type="taxonomic scope" value="Bacteria"/>
</dbReference>
<dbReference type="InterPro" id="IPR036102">
    <property type="entry name" value="OsmC/Ohrsf"/>
</dbReference>
<dbReference type="PANTHER" id="PTHR39624:SF2">
    <property type="entry name" value="OSMC-LIKE PROTEIN"/>
    <property type="match status" value="1"/>
</dbReference>
<dbReference type="SUPFAM" id="SSF82784">
    <property type="entry name" value="OsmC-like"/>
    <property type="match status" value="1"/>
</dbReference>